<evidence type="ECO:0000259" key="3">
    <source>
        <dbReference type="PROSITE" id="PS51258"/>
    </source>
</evidence>
<reference evidence="5" key="1">
    <citation type="submission" date="2023-03" db="EMBL/GenBank/DDBJ databases">
        <title>Mating type loci evolution in Malassezia.</title>
        <authorList>
            <person name="Coelho M.A."/>
        </authorList>
    </citation>
    <scope>NUCLEOTIDE SEQUENCE</scope>
    <source>
        <strain evidence="5">CBS 12830</strain>
    </source>
</reference>
<dbReference type="Gene3D" id="2.60.40.150">
    <property type="entry name" value="C2 domain"/>
    <property type="match status" value="1"/>
</dbReference>
<feature type="domain" description="MHD2" evidence="4">
    <location>
        <begin position="1071"/>
        <end position="1193"/>
    </location>
</feature>
<evidence type="ECO:0000259" key="4">
    <source>
        <dbReference type="PROSITE" id="PS51259"/>
    </source>
</evidence>
<dbReference type="InterPro" id="IPR014770">
    <property type="entry name" value="Munc13_1"/>
</dbReference>
<dbReference type="Gene3D" id="1.10.357.50">
    <property type="match status" value="1"/>
</dbReference>
<dbReference type="InterPro" id="IPR035892">
    <property type="entry name" value="C2_domain_sf"/>
</dbReference>
<dbReference type="PROSITE" id="PS51258">
    <property type="entry name" value="MHD1"/>
    <property type="match status" value="1"/>
</dbReference>
<dbReference type="SMART" id="SM00239">
    <property type="entry name" value="C2"/>
    <property type="match status" value="1"/>
</dbReference>
<protein>
    <submittedName>
        <fullName evidence="5">Uncharacterized protein</fullName>
    </submittedName>
</protein>
<dbReference type="EMBL" id="CP119900">
    <property type="protein sequence ID" value="WFD21681.1"/>
    <property type="molecule type" value="Genomic_DNA"/>
</dbReference>
<dbReference type="PROSITE" id="PS50004">
    <property type="entry name" value="C2"/>
    <property type="match status" value="1"/>
</dbReference>
<evidence type="ECO:0000313" key="5">
    <source>
        <dbReference type="EMBL" id="WFD21681.1"/>
    </source>
</evidence>
<dbReference type="Gene3D" id="1.20.58.1100">
    <property type="match status" value="1"/>
</dbReference>
<dbReference type="InterPro" id="IPR014772">
    <property type="entry name" value="Munc13_dom-2"/>
</dbReference>
<dbReference type="InterPro" id="IPR010439">
    <property type="entry name" value="MUN_dom"/>
</dbReference>
<name>A0AAF0IXE6_9BASI</name>
<dbReference type="Pfam" id="PF06292">
    <property type="entry name" value="MUN"/>
    <property type="match status" value="1"/>
</dbReference>
<keyword evidence="6" id="KW-1185">Reference proteome</keyword>
<evidence type="ECO:0000256" key="1">
    <source>
        <dbReference type="SAM" id="MobiDB-lite"/>
    </source>
</evidence>
<sequence>MLRGSTSAGSAQRRSLTDGDVYVFTLQTAYLSHLVAHECVPSASGATPGVASLGGTPGPSTSPAVSDTPRRSFDRTGLAERIRDLRLPSTSSREARFPEKFVKRLTERLDKIASGRDLMVRDAAFLTTAEAFSATLRHENTQKRFKEHRSIEEVLLQFSAVAQASLQQRMPNESERRTELDTQLDVFLRIVSECLRALPTTSRDVLERLGEYEQRLLRQGRSTPSDAPADPALSPLVAATAALFDMDVPQLRLDLQSIRTTCTLPAGVIDLKRCIYRIHAQAAGSVTANDFLTPEAYRQWRSKELTQLSQLVAELCHARPDLLSAASTSDSSSRRRVSLDAGRATPDPGLAAELVGENEELTYIPPDPEAVYQRLLTLCLERDLEGIRAKAADEEVSLSIFSSLHSDLLGTCAQWWRISSPFRALAHLRLFKTKYDMGEIPFECVADAIEGLERVLATQALPQWRHTERHLLVRLLEGLGDSVLRLVLAALQDMDAPLPPEYAAAVALAERAQSLVAEAQALTGTTVPSTRAATLEAALVAASTQRYTTQAKALLATPSSALGALVELGAWLDRMLRALQARHATPVLGLQPAHAVAVRLVPLYLNDIGAVREAVWQQVQARRDLSTVNEAWALLSHVKALQAWPNVPTPPTFDLVVWFRPYVTLWLSLSEAHTAAWVQRAVRSDTFEPMDDTDTRHSTSVVDLFDALAQQVRVLQSLSWPDAYDLAMFFSQLAHAMRRLVELYCEELEALYMAEMAPPPPLTSPALAFATEALASLPPKHAAWVAKAKLTIQGEKRVTPFLLEPRSCVKLNNMERARRQLDVLYQAIDADHQADRVQQHARTHATANDAPRRFAVKMVQAELPTPMAERMARLDTFVTLSDAQGERLAQTRTLFDTATPRWDEVVDVTVSAPRWISASVWQRPASEAPVLVGRAALCLDVRDFAEHASQDVWLELDRAGGRLLLRVSMDDAQDGILYDFGHAFRVVKRSEVDMVRVLVDHMSLFMRQFLSRSVLRSLVRGARVERVVGNVRALYASALAQAAGSSVSIPPVESSGAKRGAPLALSDAEMEAAIVPLLDYFEETLGTLQSSLCEPEAQFVLTRVWKEVLVTLESLLVPPLSDAPSEMRPLRDAEVDIVFKWLSFLRNFFHAYDATTGMAYGVPLDVLQGPKYRELLSYLLLHDQSTDALMIECVRGFQAHLASAGRGTARTRAKSVLDQRSLGTIRAHQRLKAAAATQSDDTALLTDMAMRILRMRPGTSDFLAQQLTSMHSLSTPARSPTTLGASPSLRRATRRRMAAFP</sequence>
<feature type="domain" description="MHD1" evidence="3">
    <location>
        <begin position="626"/>
        <end position="748"/>
    </location>
</feature>
<dbReference type="SUPFAM" id="SSF49562">
    <property type="entry name" value="C2 domain (Calcium/lipid-binding domain, CaLB)"/>
    <property type="match status" value="1"/>
</dbReference>
<dbReference type="PANTHER" id="PTHR47263">
    <property type="entry name" value="ADENYLATE CYCLASE ACTIVATION PROTEIN GIT1"/>
    <property type="match status" value="1"/>
</dbReference>
<dbReference type="InterPro" id="IPR000008">
    <property type="entry name" value="C2_dom"/>
</dbReference>
<dbReference type="Pfam" id="PF00168">
    <property type="entry name" value="C2"/>
    <property type="match status" value="1"/>
</dbReference>
<dbReference type="PANTHER" id="PTHR47263:SF1">
    <property type="entry name" value="C2 DOMAIN PROTEIN (AFU_ORTHOLOGUE AFUA_7G02350)"/>
    <property type="match status" value="1"/>
</dbReference>
<feature type="region of interest" description="Disordered" evidence="1">
    <location>
        <begin position="1271"/>
        <end position="1292"/>
    </location>
</feature>
<dbReference type="InterPro" id="IPR052811">
    <property type="entry name" value="Glucose_resp_signaling"/>
</dbReference>
<organism evidence="5 6">
    <name type="scientific">Malassezia equina</name>
    <dbReference type="NCBI Taxonomy" id="1381935"/>
    <lineage>
        <taxon>Eukaryota</taxon>
        <taxon>Fungi</taxon>
        <taxon>Dikarya</taxon>
        <taxon>Basidiomycota</taxon>
        <taxon>Ustilaginomycotina</taxon>
        <taxon>Malasseziomycetes</taxon>
        <taxon>Malasseziales</taxon>
        <taxon>Malasseziaceae</taxon>
        <taxon>Malassezia</taxon>
    </lineage>
</organism>
<accession>A0AAF0IXE6</accession>
<feature type="compositionally biased region" description="Polar residues" evidence="1">
    <location>
        <begin position="1271"/>
        <end position="1285"/>
    </location>
</feature>
<proteinExistence type="predicted"/>
<feature type="domain" description="C2" evidence="2">
    <location>
        <begin position="833"/>
        <end position="954"/>
    </location>
</feature>
<evidence type="ECO:0000313" key="6">
    <source>
        <dbReference type="Proteomes" id="UP001214415"/>
    </source>
</evidence>
<dbReference type="PROSITE" id="PS51259">
    <property type="entry name" value="MHD2"/>
    <property type="match status" value="1"/>
</dbReference>
<gene>
    <name evidence="5" type="ORF">MEQU1_000334</name>
</gene>
<evidence type="ECO:0000259" key="2">
    <source>
        <dbReference type="PROSITE" id="PS50004"/>
    </source>
</evidence>
<dbReference type="Proteomes" id="UP001214415">
    <property type="component" value="Chromosome 1"/>
</dbReference>
<feature type="region of interest" description="Disordered" evidence="1">
    <location>
        <begin position="50"/>
        <end position="72"/>
    </location>
</feature>